<organism evidence="5 6">
    <name type="scientific">Simplicispira suum</name>
    <dbReference type="NCBI Taxonomy" id="2109915"/>
    <lineage>
        <taxon>Bacteria</taxon>
        <taxon>Pseudomonadati</taxon>
        <taxon>Pseudomonadota</taxon>
        <taxon>Betaproteobacteria</taxon>
        <taxon>Burkholderiales</taxon>
        <taxon>Comamonadaceae</taxon>
        <taxon>Simplicispira</taxon>
    </lineage>
</organism>
<dbReference type="AlphaFoldDB" id="A0A2S0MZK4"/>
<dbReference type="Pfam" id="PF18313">
    <property type="entry name" value="TLP1_add_C"/>
    <property type="match status" value="1"/>
</dbReference>
<dbReference type="Proteomes" id="UP000239326">
    <property type="component" value="Chromosome"/>
</dbReference>
<evidence type="ECO:0000256" key="3">
    <source>
        <dbReference type="ARBA" id="ARBA00023315"/>
    </source>
</evidence>
<dbReference type="KEGG" id="simp:C6571_08445"/>
<evidence type="ECO:0000313" key="5">
    <source>
        <dbReference type="EMBL" id="AVO41316.1"/>
    </source>
</evidence>
<comment type="similarity">
    <text evidence="1">Belongs to the thiolase-like superfamily. Thiolase family.</text>
</comment>
<keyword evidence="3" id="KW-0012">Acyltransferase</keyword>
<evidence type="ECO:0000256" key="2">
    <source>
        <dbReference type="ARBA" id="ARBA00022679"/>
    </source>
</evidence>
<dbReference type="Gene3D" id="2.40.50.840">
    <property type="match status" value="1"/>
</dbReference>
<dbReference type="PANTHER" id="PTHR18919:SF139">
    <property type="entry name" value="THIOLASE-LIKE PROTEIN TYPE 1 ADDITIONAL C-TERMINAL DOMAIN-CONTAINING PROTEIN"/>
    <property type="match status" value="1"/>
</dbReference>
<sequence>MKPAEVQDRADRAPVIVGVGQVVDRPGHAASGLQPSELMAQALERADADGKGGWLAQIDSLDLIHSVSWPYQDPLGAVTERLRLAPHHQNYGPVGGETPVRYLHEAACKIAAGEIEVAAVCGGEAEYTVRLAQRQEVDLPWLERSPNWQQPRDRSYLHSLARAHGLNQPVFVYPLYEVACQAAWGQTPQEGLAESADLWAGLSQVAAANPYAFIREPRSAAEIAKVSPSNRPIAWPYSKLMVANPVVNQGAAFIVTSLARARAAGIQEDRLVHVGPGAAANELRDWLSRERYDQSVAQDCVLESVLAQAGLSGPEIEWVELYSCFPCVPKMARRSLQMASDRAISVTGGLTFFGAPLNNYMAHAIAAMVARLRDQPASCGLVYGQGEFVTKHHALMLGGGARPWPGEAHARERAEAQVVPTAAPAVATEATGSIRVESGTVLFGRDGIPTHGVVVGRSSDNARTLARVPASDQRGIDALMRPDRTPVGRMARLYKADDGLLECAFD</sequence>
<dbReference type="GO" id="GO:0016746">
    <property type="term" value="F:acyltransferase activity"/>
    <property type="evidence" value="ECO:0007669"/>
    <property type="project" value="UniProtKB-KW"/>
</dbReference>
<evidence type="ECO:0000256" key="1">
    <source>
        <dbReference type="ARBA" id="ARBA00010982"/>
    </source>
</evidence>
<evidence type="ECO:0000259" key="4">
    <source>
        <dbReference type="Pfam" id="PF18313"/>
    </source>
</evidence>
<reference evidence="5 6" key="1">
    <citation type="submission" date="2018-03" db="EMBL/GenBank/DDBJ databases">
        <title>Genome sequencing of Simplicispira sp.</title>
        <authorList>
            <person name="Kim S.-J."/>
            <person name="Heo J."/>
            <person name="Kwon S.-W."/>
        </authorList>
    </citation>
    <scope>NUCLEOTIDE SEQUENCE [LARGE SCALE GENOMIC DNA]</scope>
    <source>
        <strain evidence="5 6">SC1-8</strain>
    </source>
</reference>
<dbReference type="RefSeq" id="WP_106446293.1">
    <property type="nucleotide sequence ID" value="NZ_CP027669.1"/>
</dbReference>
<feature type="domain" description="Thiolase-like protein type 1 additional C-terminal" evidence="4">
    <location>
        <begin position="417"/>
        <end position="490"/>
    </location>
</feature>
<protein>
    <submittedName>
        <fullName evidence="5">Acetyl-CoA acetyltransferase</fullName>
    </submittedName>
</protein>
<dbReference type="EMBL" id="CP027669">
    <property type="protein sequence ID" value="AVO41316.1"/>
    <property type="molecule type" value="Genomic_DNA"/>
</dbReference>
<dbReference type="InterPro" id="IPR016039">
    <property type="entry name" value="Thiolase-like"/>
</dbReference>
<name>A0A2S0MZK4_9BURK</name>
<dbReference type="Gene3D" id="3.40.47.10">
    <property type="match status" value="1"/>
</dbReference>
<dbReference type="PANTHER" id="PTHR18919">
    <property type="entry name" value="ACETYL-COA C-ACYLTRANSFERASE"/>
    <property type="match status" value="1"/>
</dbReference>
<evidence type="ECO:0000313" key="6">
    <source>
        <dbReference type="Proteomes" id="UP000239326"/>
    </source>
</evidence>
<dbReference type="OrthoDB" id="4470569at2"/>
<gene>
    <name evidence="5" type="ORF">C6571_08445</name>
</gene>
<keyword evidence="6" id="KW-1185">Reference proteome</keyword>
<accession>A0A2S0MZK4</accession>
<keyword evidence="2 5" id="KW-0808">Transferase</keyword>
<dbReference type="SUPFAM" id="SSF53901">
    <property type="entry name" value="Thiolase-like"/>
    <property type="match status" value="1"/>
</dbReference>
<dbReference type="InterPro" id="IPR040771">
    <property type="entry name" value="TLP1_add_C"/>
</dbReference>
<proteinExistence type="inferred from homology"/>